<dbReference type="SUPFAM" id="SSF51338">
    <property type="entry name" value="Composite domain of metallo-dependent hydrolases"/>
    <property type="match status" value="1"/>
</dbReference>
<organism evidence="2 3">
    <name type="scientific">Salimicrobium album</name>
    <dbReference type="NCBI Taxonomy" id="50717"/>
    <lineage>
        <taxon>Bacteria</taxon>
        <taxon>Bacillati</taxon>
        <taxon>Bacillota</taxon>
        <taxon>Bacilli</taxon>
        <taxon>Bacillales</taxon>
        <taxon>Bacillaceae</taxon>
        <taxon>Salimicrobium</taxon>
    </lineage>
</organism>
<keyword evidence="3" id="KW-1185">Reference proteome</keyword>
<dbReference type="PANTHER" id="PTHR22642:SF2">
    <property type="entry name" value="PROTEIN LONG AFTER FAR-RED 3"/>
    <property type="match status" value="1"/>
</dbReference>
<dbReference type="InterPro" id="IPR011059">
    <property type="entry name" value="Metal-dep_hydrolase_composite"/>
</dbReference>
<feature type="domain" description="Amidohydrolase 3" evidence="1">
    <location>
        <begin position="63"/>
        <end position="548"/>
    </location>
</feature>
<dbReference type="SUPFAM" id="SSF51556">
    <property type="entry name" value="Metallo-dependent hydrolases"/>
    <property type="match status" value="1"/>
</dbReference>
<dbReference type="Pfam" id="PF07969">
    <property type="entry name" value="Amidohydro_3"/>
    <property type="match status" value="1"/>
</dbReference>
<sequence>MMFLHPETDAGNLLKGVTKMIIDNVRIYQPSGEEKPEELYAVEFEGEYIKAVYPSPYQGEGPVIDGESRVLAPGFNDSHMHLLRYGLLVKELDLREADSFKEMKEMIQKHYGVLEEGQWIFGKGFNDAGFEDLERPLTAKDLNDIQVNAYIYLIHEDGHECVISENALDLLKEEKEFSRIPESFKERDTSGQMNGRFKDTAVHFINHRFWGRDKEEAKNAIKAALPRLSSYGITSVHTDDRSFIGSFARLYEAYTDLEQEGNLPIDVQLHHYVFHKDDITEFVEKETMRTGDGTASVTVGAVKLFLDGTQRLHTASMRNPYPDEPSKSGPLIYNQKEVNEMVRYAAQNQMQVAMHAIGDRAVEQAVTALEQEEACTKDLRHRLIHAQTLAPDLIERISASHAYVETQPSFLLGEWDKKEKWVPEELVPFSDPYKSMKKAGIPLTLSSDLPIGSINPMVTVGTAVTRQDLEDQPEGGWMPGEKLTVDESFYGMGHAPAYLEFKEYRKGKVSPGYQADFVLLDQHPLESPPGRLKDIKVTETWHKGIQTYAESE</sequence>
<reference evidence="2 3" key="1">
    <citation type="submission" date="2016-10" db="EMBL/GenBank/DDBJ databases">
        <authorList>
            <person name="Varghese N."/>
            <person name="Submissions S."/>
        </authorList>
    </citation>
    <scope>NUCLEOTIDE SEQUENCE [LARGE SCALE GENOMIC DNA]</scope>
    <source>
        <strain evidence="2 3">DSM 20748</strain>
    </source>
</reference>
<proteinExistence type="predicted"/>
<dbReference type="CDD" id="cd01300">
    <property type="entry name" value="YtcJ_like"/>
    <property type="match status" value="1"/>
</dbReference>
<gene>
    <name evidence="2" type="ORF">SAMN04488081_2174</name>
</gene>
<name>A0A1H3HEG8_9BACI</name>
<dbReference type="InterPro" id="IPR032466">
    <property type="entry name" value="Metal_Hydrolase"/>
</dbReference>
<comment type="caution">
    <text evidence="2">The sequence shown here is derived from an EMBL/GenBank/DDBJ whole genome shotgun (WGS) entry which is preliminary data.</text>
</comment>
<dbReference type="EMBL" id="FNOS01000005">
    <property type="protein sequence ID" value="SDY13720.1"/>
    <property type="molecule type" value="Genomic_DNA"/>
</dbReference>
<dbReference type="Gene3D" id="2.30.40.10">
    <property type="entry name" value="Urease, subunit C, domain 1"/>
    <property type="match status" value="1"/>
</dbReference>
<dbReference type="PANTHER" id="PTHR22642">
    <property type="entry name" value="IMIDAZOLONEPROPIONASE"/>
    <property type="match status" value="1"/>
</dbReference>
<accession>A0A1H3HEG8</accession>
<dbReference type="Proteomes" id="UP000198647">
    <property type="component" value="Unassembled WGS sequence"/>
</dbReference>
<protein>
    <recommendedName>
        <fullName evidence="1">Amidohydrolase 3 domain-containing protein</fullName>
    </recommendedName>
</protein>
<evidence type="ECO:0000313" key="3">
    <source>
        <dbReference type="Proteomes" id="UP000198647"/>
    </source>
</evidence>
<dbReference type="InterPro" id="IPR013108">
    <property type="entry name" value="Amidohydro_3"/>
</dbReference>
<dbReference type="Gene3D" id="3.20.20.140">
    <property type="entry name" value="Metal-dependent hydrolases"/>
    <property type="match status" value="1"/>
</dbReference>
<evidence type="ECO:0000259" key="1">
    <source>
        <dbReference type="Pfam" id="PF07969"/>
    </source>
</evidence>
<dbReference type="InterPro" id="IPR033932">
    <property type="entry name" value="YtcJ-like"/>
</dbReference>
<dbReference type="Gene3D" id="3.10.310.70">
    <property type="match status" value="1"/>
</dbReference>
<evidence type="ECO:0000313" key="2">
    <source>
        <dbReference type="EMBL" id="SDY13720.1"/>
    </source>
</evidence>